<reference evidence="2" key="1">
    <citation type="submission" date="2017-07" db="EMBL/GenBank/DDBJ databases">
        <title>Taro Niue Genome Assembly and Annotation.</title>
        <authorList>
            <person name="Atibalentja N."/>
            <person name="Keating K."/>
            <person name="Fields C.J."/>
        </authorList>
    </citation>
    <scope>NUCLEOTIDE SEQUENCE</scope>
    <source>
        <strain evidence="2">Niue_2</strain>
        <tissue evidence="2">Leaf</tissue>
    </source>
</reference>
<evidence type="ECO:0000256" key="1">
    <source>
        <dbReference type="SAM" id="MobiDB-lite"/>
    </source>
</evidence>
<proteinExistence type="predicted"/>
<accession>A0A843XFD9</accession>
<feature type="non-terminal residue" evidence="2">
    <location>
        <position position="143"/>
    </location>
</feature>
<dbReference type="EMBL" id="NMUH01007884">
    <property type="protein sequence ID" value="MQM17982.1"/>
    <property type="molecule type" value="Genomic_DNA"/>
</dbReference>
<name>A0A843XFD9_COLES</name>
<gene>
    <name evidence="2" type="ORF">Taro_050962</name>
</gene>
<organism evidence="2 3">
    <name type="scientific">Colocasia esculenta</name>
    <name type="common">Wild taro</name>
    <name type="synonym">Arum esculentum</name>
    <dbReference type="NCBI Taxonomy" id="4460"/>
    <lineage>
        <taxon>Eukaryota</taxon>
        <taxon>Viridiplantae</taxon>
        <taxon>Streptophyta</taxon>
        <taxon>Embryophyta</taxon>
        <taxon>Tracheophyta</taxon>
        <taxon>Spermatophyta</taxon>
        <taxon>Magnoliopsida</taxon>
        <taxon>Liliopsida</taxon>
        <taxon>Araceae</taxon>
        <taxon>Aroideae</taxon>
        <taxon>Colocasieae</taxon>
        <taxon>Colocasia</taxon>
    </lineage>
</organism>
<comment type="caution">
    <text evidence="2">The sequence shown here is derived from an EMBL/GenBank/DDBJ whole genome shotgun (WGS) entry which is preliminary data.</text>
</comment>
<feature type="region of interest" description="Disordered" evidence="1">
    <location>
        <begin position="18"/>
        <end position="42"/>
    </location>
</feature>
<protein>
    <submittedName>
        <fullName evidence="2">Uncharacterized protein</fullName>
    </submittedName>
</protein>
<keyword evidence="3" id="KW-1185">Reference proteome</keyword>
<sequence length="143" mass="16132">MCNCVRICIIKSLAGAQPLPSPPVEPSGSHPPVVDHLDGGPSETNGRWLIALIYSDGRPMKFEPQDVTRSITKALLQYLPGPIAQWKEYSREVLDNLFQTFLTSHHFATEKEVVDARTTWNKIATNRFINYLNKHKAVVKKAY</sequence>
<dbReference type="Proteomes" id="UP000652761">
    <property type="component" value="Unassembled WGS sequence"/>
</dbReference>
<evidence type="ECO:0000313" key="3">
    <source>
        <dbReference type="Proteomes" id="UP000652761"/>
    </source>
</evidence>
<dbReference type="AlphaFoldDB" id="A0A843XFD9"/>
<evidence type="ECO:0000313" key="2">
    <source>
        <dbReference type="EMBL" id="MQM17982.1"/>
    </source>
</evidence>